<proteinExistence type="predicted"/>
<keyword evidence="1" id="KW-0812">Transmembrane</keyword>
<dbReference type="Proteomes" id="UP000027195">
    <property type="component" value="Unassembled WGS sequence"/>
</dbReference>
<evidence type="ECO:0000313" key="3">
    <source>
        <dbReference type="Proteomes" id="UP000027195"/>
    </source>
</evidence>
<keyword evidence="1" id="KW-0472">Membrane</keyword>
<protein>
    <submittedName>
        <fullName evidence="2">Uncharacterized protein</fullName>
    </submittedName>
</protein>
<gene>
    <name evidence="2" type="ORF">BOTBODRAFT_265970</name>
</gene>
<accession>A0A067MMQ8</accession>
<dbReference type="HOGENOM" id="CLU_1669096_0_0_1"/>
<dbReference type="InParanoid" id="A0A067MMQ8"/>
<organism evidence="2 3">
    <name type="scientific">Botryobasidium botryosum (strain FD-172 SS1)</name>
    <dbReference type="NCBI Taxonomy" id="930990"/>
    <lineage>
        <taxon>Eukaryota</taxon>
        <taxon>Fungi</taxon>
        <taxon>Dikarya</taxon>
        <taxon>Basidiomycota</taxon>
        <taxon>Agaricomycotina</taxon>
        <taxon>Agaricomycetes</taxon>
        <taxon>Cantharellales</taxon>
        <taxon>Botryobasidiaceae</taxon>
        <taxon>Botryobasidium</taxon>
    </lineage>
</organism>
<keyword evidence="1" id="KW-1133">Transmembrane helix</keyword>
<dbReference type="EMBL" id="KL198029">
    <property type="protein sequence ID" value="KDQ16015.1"/>
    <property type="molecule type" value="Genomic_DNA"/>
</dbReference>
<name>A0A067MMQ8_BOTB1</name>
<feature type="transmembrane region" description="Helical" evidence="1">
    <location>
        <begin position="65"/>
        <end position="88"/>
    </location>
</feature>
<feature type="transmembrane region" description="Helical" evidence="1">
    <location>
        <begin position="125"/>
        <end position="145"/>
    </location>
</feature>
<dbReference type="AlphaFoldDB" id="A0A067MMQ8"/>
<evidence type="ECO:0000313" key="2">
    <source>
        <dbReference type="EMBL" id="KDQ16015.1"/>
    </source>
</evidence>
<sequence length="158" mass="17600">MLLNESDLPSYHGDRSIVLMTLVLGRLALVLRQRVRAPPDSLSKPHHCRHRITLLAWNIRQGATLSFLTFDSWLTILLLLHVVGLLGIHCNKPTSLTYTIARSLVSRPGLGIIVYSLSLDSFTRFFFLLSTFGSSSLLSPVVYWVSTLTNPPARIGTT</sequence>
<reference evidence="3" key="1">
    <citation type="journal article" date="2014" name="Proc. Natl. Acad. Sci. U.S.A.">
        <title>Extensive sampling of basidiomycete genomes demonstrates inadequacy of the white-rot/brown-rot paradigm for wood decay fungi.</title>
        <authorList>
            <person name="Riley R."/>
            <person name="Salamov A.A."/>
            <person name="Brown D.W."/>
            <person name="Nagy L.G."/>
            <person name="Floudas D."/>
            <person name="Held B.W."/>
            <person name="Levasseur A."/>
            <person name="Lombard V."/>
            <person name="Morin E."/>
            <person name="Otillar R."/>
            <person name="Lindquist E.A."/>
            <person name="Sun H."/>
            <person name="LaButti K.M."/>
            <person name="Schmutz J."/>
            <person name="Jabbour D."/>
            <person name="Luo H."/>
            <person name="Baker S.E."/>
            <person name="Pisabarro A.G."/>
            <person name="Walton J.D."/>
            <person name="Blanchette R.A."/>
            <person name="Henrissat B."/>
            <person name="Martin F."/>
            <person name="Cullen D."/>
            <person name="Hibbett D.S."/>
            <person name="Grigoriev I.V."/>
        </authorList>
    </citation>
    <scope>NUCLEOTIDE SEQUENCE [LARGE SCALE GENOMIC DNA]</scope>
    <source>
        <strain evidence="3">FD-172 SS1</strain>
    </source>
</reference>
<evidence type="ECO:0000256" key="1">
    <source>
        <dbReference type="SAM" id="Phobius"/>
    </source>
</evidence>
<keyword evidence="3" id="KW-1185">Reference proteome</keyword>